<protein>
    <recommendedName>
        <fullName evidence="3">Dipeptidylpeptidase IV N-terminal domain-containing protein</fullName>
    </recommendedName>
</protein>
<dbReference type="EMBL" id="MHQO01000040">
    <property type="protein sequence ID" value="OHA05982.1"/>
    <property type="molecule type" value="Genomic_DNA"/>
</dbReference>
<evidence type="ECO:0000313" key="1">
    <source>
        <dbReference type="EMBL" id="OHA05982.1"/>
    </source>
</evidence>
<dbReference type="Proteomes" id="UP000177982">
    <property type="component" value="Unassembled WGS sequence"/>
</dbReference>
<name>A0A1G2L5D5_9BACT</name>
<dbReference type="AlphaFoldDB" id="A0A1G2L5D5"/>
<dbReference type="InterPro" id="IPR011042">
    <property type="entry name" value="6-blade_b-propeller_TolB-like"/>
</dbReference>
<evidence type="ECO:0008006" key="3">
    <source>
        <dbReference type="Google" id="ProtNLM"/>
    </source>
</evidence>
<organism evidence="1 2">
    <name type="scientific">Candidatus Sungbacteria bacterium RIFCSPLOWO2_01_FULL_47_10</name>
    <dbReference type="NCBI Taxonomy" id="1802276"/>
    <lineage>
        <taxon>Bacteria</taxon>
        <taxon>Candidatus Sungiibacteriota</taxon>
    </lineage>
</organism>
<accession>A0A1G2L5D5</accession>
<evidence type="ECO:0000313" key="2">
    <source>
        <dbReference type="Proteomes" id="UP000177982"/>
    </source>
</evidence>
<gene>
    <name evidence="1" type="ORF">A2934_04015</name>
</gene>
<sequence length="297" mass="32620">MYYAKAGGNLESVDTSGKNVQKLSNVTVLGIYESLWQGPKKGKGIVSYIESDSLKRFIGNVATTNVTFLPQSVTAAAWSPDGKQIAYMIRQGDSSGLTIADENGQKPKVLYTTPIPDFNVFWPSSNTILLASRPSGIAPGILFSFDIKRSSFEKIFVEQYGLTILPSPGGSSLLYAKTNASGMALSLALSDADGRGSRMIDAPTLPEKCVFMYGRAGIICAAPKNLAEFVTLPDDWYMGTAFFKDRFVSVNATTTTASDLFSEKEFDAFNLFMSLDNQFLFFQDKKDFTLWRLRLEP</sequence>
<comment type="caution">
    <text evidence="1">The sequence shown here is derived from an EMBL/GenBank/DDBJ whole genome shotgun (WGS) entry which is preliminary data.</text>
</comment>
<proteinExistence type="predicted"/>
<dbReference type="SUPFAM" id="SSF69304">
    <property type="entry name" value="Tricorn protease N-terminal domain"/>
    <property type="match status" value="1"/>
</dbReference>
<dbReference type="Gene3D" id="2.120.10.30">
    <property type="entry name" value="TolB, C-terminal domain"/>
    <property type="match status" value="1"/>
</dbReference>
<reference evidence="1 2" key="1">
    <citation type="journal article" date="2016" name="Nat. Commun.">
        <title>Thousands of microbial genomes shed light on interconnected biogeochemical processes in an aquifer system.</title>
        <authorList>
            <person name="Anantharaman K."/>
            <person name="Brown C.T."/>
            <person name="Hug L.A."/>
            <person name="Sharon I."/>
            <person name="Castelle C.J."/>
            <person name="Probst A.J."/>
            <person name="Thomas B.C."/>
            <person name="Singh A."/>
            <person name="Wilkins M.J."/>
            <person name="Karaoz U."/>
            <person name="Brodie E.L."/>
            <person name="Williams K.H."/>
            <person name="Hubbard S.S."/>
            <person name="Banfield J.F."/>
        </authorList>
    </citation>
    <scope>NUCLEOTIDE SEQUENCE [LARGE SCALE GENOMIC DNA]</scope>
</reference>